<dbReference type="Pfam" id="PF00932">
    <property type="entry name" value="LTD"/>
    <property type="match status" value="1"/>
</dbReference>
<name>A0ABW5JNV3_9BACT</name>
<keyword evidence="1" id="KW-0732">Signal</keyword>
<dbReference type="Gene3D" id="2.60.40.2030">
    <property type="match status" value="1"/>
</dbReference>
<dbReference type="PROSITE" id="PS51841">
    <property type="entry name" value="LTD"/>
    <property type="match status" value="1"/>
</dbReference>
<dbReference type="InterPro" id="IPR001322">
    <property type="entry name" value="Lamin_tail_dom"/>
</dbReference>
<reference evidence="4" key="1">
    <citation type="journal article" date="2019" name="Int. J. Syst. Evol. Microbiol.">
        <title>The Global Catalogue of Microorganisms (GCM) 10K type strain sequencing project: providing services to taxonomists for standard genome sequencing and annotation.</title>
        <authorList>
            <consortium name="The Broad Institute Genomics Platform"/>
            <consortium name="The Broad Institute Genome Sequencing Center for Infectious Disease"/>
            <person name="Wu L."/>
            <person name="Ma J."/>
        </authorList>
    </citation>
    <scope>NUCLEOTIDE SEQUENCE [LARGE SCALE GENOMIC DNA]</scope>
    <source>
        <strain evidence="4">KCTC 52042</strain>
    </source>
</reference>
<dbReference type="SUPFAM" id="SSF141072">
    <property type="entry name" value="CalX-like"/>
    <property type="match status" value="1"/>
</dbReference>
<evidence type="ECO:0000259" key="2">
    <source>
        <dbReference type="PROSITE" id="PS51841"/>
    </source>
</evidence>
<dbReference type="Proteomes" id="UP001597460">
    <property type="component" value="Unassembled WGS sequence"/>
</dbReference>
<comment type="caution">
    <text evidence="3">The sequence shown here is derived from an EMBL/GenBank/DDBJ whole genome shotgun (WGS) entry which is preliminary data.</text>
</comment>
<dbReference type="SUPFAM" id="SSF74853">
    <property type="entry name" value="Lamin A/C globular tail domain"/>
    <property type="match status" value="1"/>
</dbReference>
<dbReference type="Pfam" id="PF18962">
    <property type="entry name" value="Por_Secre_tail"/>
    <property type="match status" value="1"/>
</dbReference>
<accession>A0ABW5JNV3</accession>
<evidence type="ECO:0000256" key="1">
    <source>
        <dbReference type="SAM" id="SignalP"/>
    </source>
</evidence>
<feature type="chain" id="PRO_5045261836" evidence="1">
    <location>
        <begin position="24"/>
        <end position="936"/>
    </location>
</feature>
<protein>
    <submittedName>
        <fullName evidence="3">Lamin tail domain-containing protein</fullName>
    </submittedName>
</protein>
<gene>
    <name evidence="3" type="ORF">ACFSVN_12365</name>
</gene>
<proteinExistence type="predicted"/>
<dbReference type="NCBIfam" id="TIGR04183">
    <property type="entry name" value="Por_Secre_tail"/>
    <property type="match status" value="1"/>
</dbReference>
<feature type="domain" description="LTD" evidence="2">
    <location>
        <begin position="287"/>
        <end position="427"/>
    </location>
</feature>
<dbReference type="InterPro" id="IPR038081">
    <property type="entry name" value="CalX-like_sf"/>
</dbReference>
<dbReference type="Gene3D" id="2.60.40.4070">
    <property type="match status" value="1"/>
</dbReference>
<dbReference type="EMBL" id="JBHULI010000025">
    <property type="protein sequence ID" value="MFD2533239.1"/>
    <property type="molecule type" value="Genomic_DNA"/>
</dbReference>
<dbReference type="Gene3D" id="2.60.40.1260">
    <property type="entry name" value="Lamin Tail domain"/>
    <property type="match status" value="1"/>
</dbReference>
<dbReference type="RefSeq" id="WP_390303172.1">
    <property type="nucleotide sequence ID" value="NZ_JBHULI010000025.1"/>
</dbReference>
<keyword evidence="4" id="KW-1185">Reference proteome</keyword>
<sequence length="936" mass="101206">MKTYRTFLLSLLMLFGFVGSAMGQVTSDDAWINEFHYDNDGSDVGEFVEIVVKDVGSYTLSDFIVHLYNGSNGESYGSQTLDFFTEGETVGDYTFFYWEPSSIQNGPDAVSLTHNVSVVQFLSYGGTFIGSGGPADGVKSVDVGISETGSTPIGESLQLTGAGYGYDDFTWSGPSEDSPGLVNSSQSLTPAVEFSSAGATVNEADGTIDITVKIVIPDGNAVDVDVVFQQGPSTAQATDFTTSTTQTVSFGSGAVNGATQTATFTLNSDSDYEGIEEAKFILTNISTSGSATISGQTEYTLTIEDDDTPTVVINEFLADPGGIDIDGSGTYQFDDDEFIELYNNESVSVNISNWTLSDGAIRHAFPEGTVLKAKSAIVVFGSPDQYSGLFGGSIVQGTTSLGLANGGDTIILADNESNTVDSHTYTSGIPSGKSMVRDPEGTGTFKDHDAVTGHVGDYSPGLKTNGDQFNSNLLIEGNAGWRMLSAPVANMPISDITDDTPIQGFGDGFAKNFYTGYDGTSFTAPGDLTGNLNSGEGFILYFYNNNEASSSTLPVVIDISAGSEPSGDVTISSLNDDLHSDGWNLLGNPFQTAFNIDSITTSGGTTGLASAVAHIWSDEDESYILSTANDNKVAPGQGFFLQNDDATSVTLPITGKATGTRFYKTNKKESAFVQLELRTRDVYQNREQKDISTVLYFSDKAGPGWDKWDAKKLYPLKSSYSLLNIISSSDEQARTQDSRPFENVGEEIFYLEVESMNVKSAQVLEWNKSSNIPESWTFTFRDNKTGEEVLMDENFSYDFTHNEIAVNQKANKEANLKEVMTVKKKSLDPRFMITLSKGTSVTNEQTDQPQKMALKQNYPNPFNPTTSIYYSIPEAGEVNLTIYNVMGQRVHTLVDGQKSAGEYRVTWNATNMASGIYYYRFNYAGQVITRQMTLIK</sequence>
<evidence type="ECO:0000313" key="4">
    <source>
        <dbReference type="Proteomes" id="UP001597460"/>
    </source>
</evidence>
<dbReference type="InterPro" id="IPR036415">
    <property type="entry name" value="Lamin_tail_dom_sf"/>
</dbReference>
<evidence type="ECO:0000313" key="3">
    <source>
        <dbReference type="EMBL" id="MFD2533239.1"/>
    </source>
</evidence>
<feature type="signal peptide" evidence="1">
    <location>
        <begin position="1"/>
        <end position="23"/>
    </location>
</feature>
<organism evidence="3 4">
    <name type="scientific">Gracilimonas halophila</name>
    <dbReference type="NCBI Taxonomy" id="1834464"/>
    <lineage>
        <taxon>Bacteria</taxon>
        <taxon>Pseudomonadati</taxon>
        <taxon>Balneolota</taxon>
        <taxon>Balneolia</taxon>
        <taxon>Balneolales</taxon>
        <taxon>Balneolaceae</taxon>
        <taxon>Gracilimonas</taxon>
    </lineage>
</organism>
<dbReference type="InterPro" id="IPR026444">
    <property type="entry name" value="Secre_tail"/>
</dbReference>